<dbReference type="EMBL" id="CP144519">
    <property type="protein sequence ID" value="WWC67267.1"/>
    <property type="molecule type" value="Genomic_DNA"/>
</dbReference>
<evidence type="ECO:0000313" key="4">
    <source>
        <dbReference type="EMBL" id="WWC67267.1"/>
    </source>
</evidence>
<feature type="compositionally biased region" description="Polar residues" evidence="2">
    <location>
        <begin position="27"/>
        <end position="40"/>
    </location>
</feature>
<feature type="coiled-coil region" evidence="1">
    <location>
        <begin position="393"/>
        <end position="427"/>
    </location>
</feature>
<keyword evidence="1" id="KW-0175">Coiled coil</keyword>
<feature type="compositionally biased region" description="Pro residues" evidence="2">
    <location>
        <begin position="326"/>
        <end position="340"/>
    </location>
</feature>
<gene>
    <name evidence="3" type="ORF">I206_00150</name>
    <name evidence="4" type="ORF">I206_101175</name>
</gene>
<proteinExistence type="predicted"/>
<dbReference type="GeneID" id="30168519"/>
<reference evidence="4" key="2">
    <citation type="submission" date="2013-07" db="EMBL/GenBank/DDBJ databases">
        <authorList>
            <consortium name="The Broad Institute Genome Sequencing Platform"/>
            <person name="Cuomo C."/>
            <person name="Litvintseva A."/>
            <person name="Chen Y."/>
            <person name="Heitman J."/>
            <person name="Sun S."/>
            <person name="Springer D."/>
            <person name="Dromer F."/>
            <person name="Young S.K."/>
            <person name="Zeng Q."/>
            <person name="Gargeya S."/>
            <person name="Fitzgerald M."/>
            <person name="Abouelleil A."/>
            <person name="Alvarado L."/>
            <person name="Berlin A.M."/>
            <person name="Chapman S.B."/>
            <person name="Dewar J."/>
            <person name="Goldberg J."/>
            <person name="Griggs A."/>
            <person name="Gujja S."/>
            <person name="Hansen M."/>
            <person name="Howarth C."/>
            <person name="Imamovic A."/>
            <person name="Larimer J."/>
            <person name="McCowan C."/>
            <person name="Murphy C."/>
            <person name="Pearson M."/>
            <person name="Priest M."/>
            <person name="Roberts A."/>
            <person name="Saif S."/>
            <person name="Shea T."/>
            <person name="Sykes S."/>
            <person name="Wortman J."/>
            <person name="Nusbaum C."/>
            <person name="Birren B."/>
        </authorList>
    </citation>
    <scope>NUCLEOTIDE SEQUENCE</scope>
    <source>
        <strain evidence="4">CBS 10737</strain>
    </source>
</reference>
<dbReference type="AlphaFoldDB" id="A0A1B9IB12"/>
<feature type="compositionally biased region" description="Polar residues" evidence="2">
    <location>
        <begin position="263"/>
        <end position="272"/>
    </location>
</feature>
<name>A0A1B9IB12_9TREE</name>
<dbReference type="OrthoDB" id="3353673at2759"/>
<reference evidence="3" key="1">
    <citation type="submission" date="2013-07" db="EMBL/GenBank/DDBJ databases">
        <title>The Genome Sequence of Cryptococcus pinus CBS10737.</title>
        <authorList>
            <consortium name="The Broad Institute Genome Sequencing Platform"/>
            <person name="Cuomo C."/>
            <person name="Litvintseva A."/>
            <person name="Chen Y."/>
            <person name="Heitman J."/>
            <person name="Sun S."/>
            <person name="Springer D."/>
            <person name="Dromer F."/>
            <person name="Young S.K."/>
            <person name="Zeng Q."/>
            <person name="Gargeya S."/>
            <person name="Fitzgerald M."/>
            <person name="Abouelleil A."/>
            <person name="Alvarado L."/>
            <person name="Berlin A.M."/>
            <person name="Chapman S.B."/>
            <person name="Dewar J."/>
            <person name="Goldberg J."/>
            <person name="Griggs A."/>
            <person name="Gujja S."/>
            <person name="Hansen M."/>
            <person name="Howarth C."/>
            <person name="Imamovic A."/>
            <person name="Larimer J."/>
            <person name="McCowan C."/>
            <person name="Murphy C."/>
            <person name="Pearson M."/>
            <person name="Priest M."/>
            <person name="Roberts A."/>
            <person name="Saif S."/>
            <person name="Shea T."/>
            <person name="Sykes S."/>
            <person name="Wortman J."/>
            <person name="Nusbaum C."/>
            <person name="Birren B."/>
        </authorList>
    </citation>
    <scope>NUCLEOTIDE SEQUENCE [LARGE SCALE GENOMIC DNA]</scope>
    <source>
        <strain evidence="3">CBS 10737</strain>
    </source>
</reference>
<feature type="compositionally biased region" description="Basic residues" evidence="2">
    <location>
        <begin position="1"/>
        <end position="12"/>
    </location>
</feature>
<feature type="region of interest" description="Disordered" evidence="2">
    <location>
        <begin position="138"/>
        <end position="168"/>
    </location>
</feature>
<dbReference type="Proteomes" id="UP000094020">
    <property type="component" value="Chromosome 1"/>
</dbReference>
<sequence length="451" mass="49775">MPPHSSHHHHSRYGALSGQQGVRGKPINQNLLDSIPSQDKMSYYDVPASPSASSSTSSDDSIDDAPRHLLTNSGNKLNPNARFMRRGKMFAWGPQYEDAKSDKLVRKRLKVCLQQILPEAATEVGAQPPQNIIDAETKRKTRKRKRGNESDFVLPHLRSPSPPMSTTKLAPMLALPRTYLDILISPSTRHTLGDDNMETGLQRTAGELLEGEKPLMQALGRTRDVIRLLQADVPVVPKSEVSHPQNQANGDGQQADGDESANKTDQSNQLQASMRDPSHIPPLPHISDTDNLWRVTQELIGTTADRSMPPLPPPTITYSMTSSESIPPPSSSNPGTPEPVPTPLQRLFTCPDGITLTSVPNPAHPGMGYPIGHGLHPSTIKYNLDMTNQCRAVDDALERIGELLADCNEYKERLEEARDRVADVARLRKKVWSVIKERGGWELDRKESGKD</sequence>
<evidence type="ECO:0000313" key="3">
    <source>
        <dbReference type="EMBL" id="OCF52852.1"/>
    </source>
</evidence>
<evidence type="ECO:0000256" key="2">
    <source>
        <dbReference type="SAM" id="MobiDB-lite"/>
    </source>
</evidence>
<dbReference type="RefSeq" id="XP_019014071.1">
    <property type="nucleotide sequence ID" value="XM_019151933.1"/>
</dbReference>
<evidence type="ECO:0008006" key="6">
    <source>
        <dbReference type="Google" id="ProtNLM"/>
    </source>
</evidence>
<dbReference type="EMBL" id="KI894007">
    <property type="protein sequence ID" value="OCF52852.1"/>
    <property type="molecule type" value="Genomic_DNA"/>
</dbReference>
<dbReference type="KEGG" id="kpin:30168519"/>
<feature type="compositionally biased region" description="Low complexity" evidence="2">
    <location>
        <begin position="47"/>
        <end position="59"/>
    </location>
</feature>
<dbReference type="STRING" id="1296096.A0A1B9IB12"/>
<accession>A0A1B9IB12</accession>
<evidence type="ECO:0000313" key="5">
    <source>
        <dbReference type="Proteomes" id="UP000094020"/>
    </source>
</evidence>
<feature type="region of interest" description="Disordered" evidence="2">
    <location>
        <begin position="1"/>
        <end position="81"/>
    </location>
</feature>
<reference evidence="4" key="4">
    <citation type="submission" date="2024-02" db="EMBL/GenBank/DDBJ databases">
        <title>Comparative genomics of Cryptococcus and Kwoniella reveals pathogenesis evolution and contrasting modes of karyotype evolution via chromosome fusion or intercentromeric recombination.</title>
        <authorList>
            <person name="Coelho M.A."/>
            <person name="David-Palma M."/>
            <person name="Shea T."/>
            <person name="Bowers K."/>
            <person name="McGinley-Smith S."/>
            <person name="Mohammad A.W."/>
            <person name="Gnirke A."/>
            <person name="Yurkov A.M."/>
            <person name="Nowrousian M."/>
            <person name="Sun S."/>
            <person name="Cuomo C.A."/>
            <person name="Heitman J."/>
        </authorList>
    </citation>
    <scope>NUCLEOTIDE SEQUENCE</scope>
    <source>
        <strain evidence="4">CBS 10737</strain>
    </source>
</reference>
<keyword evidence="5" id="KW-1185">Reference proteome</keyword>
<organism evidence="3">
    <name type="scientific">Kwoniella pini CBS 10737</name>
    <dbReference type="NCBI Taxonomy" id="1296096"/>
    <lineage>
        <taxon>Eukaryota</taxon>
        <taxon>Fungi</taxon>
        <taxon>Dikarya</taxon>
        <taxon>Basidiomycota</taxon>
        <taxon>Agaricomycotina</taxon>
        <taxon>Tremellomycetes</taxon>
        <taxon>Tremellales</taxon>
        <taxon>Cryptococcaceae</taxon>
        <taxon>Kwoniella</taxon>
    </lineage>
</organism>
<reference evidence="3" key="3">
    <citation type="submission" date="2016-07" db="EMBL/GenBank/DDBJ databases">
        <title>Evolution of pathogenesis and genome organization in the Tremellales.</title>
        <authorList>
            <person name="Cuomo C."/>
            <person name="Litvintseva A."/>
            <person name="Heitman J."/>
            <person name="Chen Y."/>
            <person name="Sun S."/>
            <person name="Springer D."/>
            <person name="Dromer F."/>
            <person name="Young S."/>
            <person name="Zeng Q."/>
            <person name="Chapman S."/>
            <person name="Gujja S."/>
            <person name="Saif S."/>
            <person name="Birren B."/>
        </authorList>
    </citation>
    <scope>NUCLEOTIDE SEQUENCE</scope>
    <source>
        <strain evidence="3">CBS 10737</strain>
    </source>
</reference>
<feature type="region of interest" description="Disordered" evidence="2">
    <location>
        <begin position="237"/>
        <end position="340"/>
    </location>
</feature>
<evidence type="ECO:0000256" key="1">
    <source>
        <dbReference type="SAM" id="Coils"/>
    </source>
</evidence>
<feature type="compositionally biased region" description="Polar residues" evidence="2">
    <location>
        <begin position="242"/>
        <end position="252"/>
    </location>
</feature>
<protein>
    <recommendedName>
        <fullName evidence="6">Transcriptional regulatory protein RXT2 N-terminal domain-containing protein</fullName>
    </recommendedName>
</protein>